<proteinExistence type="inferred from homology"/>
<dbReference type="Gene3D" id="3.30.420.40">
    <property type="match status" value="2"/>
</dbReference>
<evidence type="ECO:0000256" key="6">
    <source>
        <dbReference type="ARBA" id="ARBA00032446"/>
    </source>
</evidence>
<dbReference type="SUPFAM" id="SSF53067">
    <property type="entry name" value="Actin-like ATPase domain"/>
    <property type="match status" value="3"/>
</dbReference>
<dbReference type="CDD" id="cd24032">
    <property type="entry name" value="ASKHA_NBD_TsaB"/>
    <property type="match status" value="1"/>
</dbReference>
<dbReference type="NCBIfam" id="TIGR03725">
    <property type="entry name" value="T6A_YeaZ"/>
    <property type="match status" value="1"/>
</dbReference>
<dbReference type="InterPro" id="IPR022496">
    <property type="entry name" value="T6A_TsaB"/>
</dbReference>
<evidence type="ECO:0000256" key="3">
    <source>
        <dbReference type="ARBA" id="ARBA00019012"/>
    </source>
</evidence>
<name>A0A450RVP9_9GAMM</name>
<evidence type="ECO:0000313" key="9">
    <source>
        <dbReference type="EMBL" id="VFJ43097.1"/>
    </source>
</evidence>
<comment type="similarity">
    <text evidence="2">Belongs to the KAE1 / TsaD family. TsaB subfamily.</text>
</comment>
<dbReference type="Pfam" id="PF00814">
    <property type="entry name" value="TsaD"/>
    <property type="match status" value="1"/>
</dbReference>
<dbReference type="PANTHER" id="PTHR11735:SF11">
    <property type="entry name" value="TRNA THREONYLCARBAMOYLADENOSINE BIOSYNTHESIS PROTEIN TSAB"/>
    <property type="match status" value="1"/>
</dbReference>
<reference evidence="9" key="1">
    <citation type="submission" date="2019-02" db="EMBL/GenBank/DDBJ databases">
        <authorList>
            <person name="Gruber-Vodicka R. H."/>
            <person name="Seah K. B. B."/>
        </authorList>
    </citation>
    <scope>NUCLEOTIDE SEQUENCE</scope>
    <source>
        <strain evidence="9">BECK_BZ163</strain>
    </source>
</reference>
<dbReference type="PANTHER" id="PTHR11735">
    <property type="entry name" value="TRNA N6-ADENOSINE THREONYLCARBAMOYLTRANSFERASE"/>
    <property type="match status" value="1"/>
</dbReference>
<protein>
    <recommendedName>
        <fullName evidence="3">tRNA threonylcarbamoyladenosine biosynthesis protein TsaB</fullName>
    </recommendedName>
    <alternativeName>
        <fullName evidence="6">t(6)A37 threonylcarbamoyladenosine biosynthesis protein TsaB</fullName>
    </alternativeName>
</protein>
<dbReference type="AlphaFoldDB" id="A0A450RVP9"/>
<feature type="domain" description="Gcp-like" evidence="8">
    <location>
        <begin position="28"/>
        <end position="129"/>
    </location>
</feature>
<dbReference type="GO" id="GO:0002949">
    <property type="term" value="P:tRNA threonylcarbamoyladenosine modification"/>
    <property type="evidence" value="ECO:0007669"/>
    <property type="project" value="InterPro"/>
</dbReference>
<dbReference type="InterPro" id="IPR043129">
    <property type="entry name" value="ATPase_NBD"/>
</dbReference>
<feature type="compositionally biased region" description="Polar residues" evidence="7">
    <location>
        <begin position="242"/>
        <end position="254"/>
    </location>
</feature>
<gene>
    <name evidence="9" type="ORF">BECKFM1743A_GA0114220_100049</name>
</gene>
<evidence type="ECO:0000256" key="5">
    <source>
        <dbReference type="ARBA" id="ARBA00022694"/>
    </source>
</evidence>
<comment type="subcellular location">
    <subcellularLocation>
        <location evidence="1">Cytoplasm</location>
    </subcellularLocation>
</comment>
<organism evidence="9">
    <name type="scientific">Candidatus Kentrum sp. FM</name>
    <dbReference type="NCBI Taxonomy" id="2126340"/>
    <lineage>
        <taxon>Bacteria</taxon>
        <taxon>Pseudomonadati</taxon>
        <taxon>Pseudomonadota</taxon>
        <taxon>Gammaproteobacteria</taxon>
        <taxon>Candidatus Kentrum</taxon>
    </lineage>
</organism>
<feature type="compositionally biased region" description="Polar residues" evidence="7">
    <location>
        <begin position="211"/>
        <end position="226"/>
    </location>
</feature>
<feature type="compositionally biased region" description="Polar residues" evidence="7">
    <location>
        <begin position="180"/>
        <end position="195"/>
    </location>
</feature>
<evidence type="ECO:0000256" key="4">
    <source>
        <dbReference type="ARBA" id="ARBA00022490"/>
    </source>
</evidence>
<feature type="region of interest" description="Disordered" evidence="7">
    <location>
        <begin position="180"/>
        <end position="263"/>
    </location>
</feature>
<keyword evidence="5" id="KW-0819">tRNA processing</keyword>
<sequence length="378" mass="41070">MKILAIDTATDACSVALHLDGDYREIHELAPRRHAEILLPRIRTLLSEAALSLRDLDALAFGRGPGAFTGVRIATGVIQGLAFGADLPVVPISSLHALAQGAWRERGEGNVLAAFDARMGEVYWGAYRLDAAGDNEGGTLPCLPCAALPQITSTSLDNRQQPFDESLEHNRRTLPCAALPQTTSTSLDNPQQPFDESQEHNRRTLPCAALPQTTSTSLDNPQQPFDESQEHNRRTLPCAALPQTTSTSLDNPQQPFGEPQEHNRRTLPCAALVPVIRECVCAPDKVPLPQGPLSQGQSEGISAGWFGVGEGWRTYGEILCRELARRSHGGTPRPVTMEPDRYPHARDIATLAIAALDRGESVAAEHAQPVYLRDRVTR</sequence>
<evidence type="ECO:0000256" key="1">
    <source>
        <dbReference type="ARBA" id="ARBA00004496"/>
    </source>
</evidence>
<dbReference type="FunFam" id="3.30.420.40:FF:000097">
    <property type="entry name" value="tRNA threonylcarbamoyladenosine biosynthesis protein TsaB"/>
    <property type="match status" value="1"/>
</dbReference>
<accession>A0A450RVP9</accession>
<dbReference type="InterPro" id="IPR000905">
    <property type="entry name" value="Gcp-like_dom"/>
</dbReference>
<evidence type="ECO:0000256" key="7">
    <source>
        <dbReference type="SAM" id="MobiDB-lite"/>
    </source>
</evidence>
<evidence type="ECO:0000256" key="2">
    <source>
        <dbReference type="ARBA" id="ARBA00010493"/>
    </source>
</evidence>
<dbReference type="EMBL" id="CAADEZ010000004">
    <property type="protein sequence ID" value="VFJ43097.1"/>
    <property type="molecule type" value="Genomic_DNA"/>
</dbReference>
<dbReference type="GO" id="GO:0005829">
    <property type="term" value="C:cytosol"/>
    <property type="evidence" value="ECO:0007669"/>
    <property type="project" value="TreeGrafter"/>
</dbReference>
<evidence type="ECO:0000259" key="8">
    <source>
        <dbReference type="Pfam" id="PF00814"/>
    </source>
</evidence>
<keyword evidence="4" id="KW-0963">Cytoplasm</keyword>